<evidence type="ECO:0000313" key="2">
    <source>
        <dbReference type="EMBL" id="NJR79114.1"/>
    </source>
</evidence>
<sequence length="162" mass="16784">MTRSLFPLAAVAALAACDRAPEPRKETTAATPVATPSPSPPAAPAALAKYIGRYPLDEVSGGAFLNDPAVRATVAGVVPDADVRARVLDRDVTATPIVLDGDRLLSFGCEPHNCGPHNWAIAIRRDGSGGAVCYYDQDRNVARWYPAGAGETPASGCPSGDN</sequence>
<gene>
    <name evidence="2" type="ORF">HBH26_11000</name>
</gene>
<name>A0ABX1CME9_9SPHN</name>
<keyword evidence="3" id="KW-1185">Reference proteome</keyword>
<evidence type="ECO:0000313" key="3">
    <source>
        <dbReference type="Proteomes" id="UP000732399"/>
    </source>
</evidence>
<proteinExistence type="predicted"/>
<reference evidence="2 3" key="1">
    <citation type="submission" date="2020-03" db="EMBL/GenBank/DDBJ databases">
        <authorList>
            <person name="Wang L."/>
            <person name="He N."/>
            <person name="Li Y."/>
            <person name="Fang Y."/>
            <person name="Zhang F."/>
        </authorList>
    </citation>
    <scope>NUCLEOTIDE SEQUENCE [LARGE SCALE GENOMIC DNA]</scope>
    <source>
        <strain evidence="2 3">36D10-4-7</strain>
    </source>
</reference>
<evidence type="ECO:0000256" key="1">
    <source>
        <dbReference type="SAM" id="MobiDB-lite"/>
    </source>
</evidence>
<organism evidence="2 3">
    <name type="scientific">Sphingomonas corticis</name>
    <dbReference type="NCBI Taxonomy" id="2722791"/>
    <lineage>
        <taxon>Bacteria</taxon>
        <taxon>Pseudomonadati</taxon>
        <taxon>Pseudomonadota</taxon>
        <taxon>Alphaproteobacteria</taxon>
        <taxon>Sphingomonadales</taxon>
        <taxon>Sphingomonadaceae</taxon>
        <taxon>Sphingomonas</taxon>
    </lineage>
</organism>
<dbReference type="EMBL" id="JAAVJH010000006">
    <property type="protein sequence ID" value="NJR79114.1"/>
    <property type="molecule type" value="Genomic_DNA"/>
</dbReference>
<evidence type="ECO:0008006" key="4">
    <source>
        <dbReference type="Google" id="ProtNLM"/>
    </source>
</evidence>
<dbReference type="Proteomes" id="UP000732399">
    <property type="component" value="Unassembled WGS sequence"/>
</dbReference>
<comment type="caution">
    <text evidence="2">The sequence shown here is derived from an EMBL/GenBank/DDBJ whole genome shotgun (WGS) entry which is preliminary data.</text>
</comment>
<feature type="region of interest" description="Disordered" evidence="1">
    <location>
        <begin position="21"/>
        <end position="41"/>
    </location>
</feature>
<protein>
    <recommendedName>
        <fullName evidence="4">Lipoprotein</fullName>
    </recommendedName>
</protein>
<dbReference type="PROSITE" id="PS51257">
    <property type="entry name" value="PROKAR_LIPOPROTEIN"/>
    <property type="match status" value="1"/>
</dbReference>
<dbReference type="RefSeq" id="WP_168134660.1">
    <property type="nucleotide sequence ID" value="NZ_JAAVJH010000006.1"/>
</dbReference>
<accession>A0ABX1CME9</accession>